<dbReference type="SUPFAM" id="SSF56349">
    <property type="entry name" value="DNA breaking-rejoining enzymes"/>
    <property type="match status" value="1"/>
</dbReference>
<feature type="region of interest" description="Disordered" evidence="6">
    <location>
        <begin position="409"/>
        <end position="429"/>
    </location>
</feature>
<dbReference type="InterPro" id="IPR004107">
    <property type="entry name" value="Integrase_SAM-like_N"/>
</dbReference>
<dbReference type="InterPro" id="IPR044068">
    <property type="entry name" value="CB"/>
</dbReference>
<evidence type="ECO:0000256" key="4">
    <source>
        <dbReference type="ARBA" id="ARBA00023172"/>
    </source>
</evidence>
<evidence type="ECO:0000313" key="9">
    <source>
        <dbReference type="EMBL" id="WBP86367.1"/>
    </source>
</evidence>
<dbReference type="Proteomes" id="UP001212821">
    <property type="component" value="Chromosome"/>
</dbReference>
<dbReference type="RefSeq" id="WP_270142969.1">
    <property type="nucleotide sequence ID" value="NZ_CP115450.1"/>
</dbReference>
<keyword evidence="3 5" id="KW-0238">DNA-binding</keyword>
<dbReference type="Pfam" id="PF00589">
    <property type="entry name" value="Phage_integrase"/>
    <property type="match status" value="1"/>
</dbReference>
<dbReference type="InterPro" id="IPR013762">
    <property type="entry name" value="Integrase-like_cat_sf"/>
</dbReference>
<dbReference type="PROSITE" id="PS51900">
    <property type="entry name" value="CB"/>
    <property type="match status" value="1"/>
</dbReference>
<evidence type="ECO:0000259" key="8">
    <source>
        <dbReference type="PROSITE" id="PS51900"/>
    </source>
</evidence>
<evidence type="ECO:0000256" key="5">
    <source>
        <dbReference type="PROSITE-ProRule" id="PRU01248"/>
    </source>
</evidence>
<proteinExistence type="inferred from homology"/>
<evidence type="ECO:0000256" key="1">
    <source>
        <dbReference type="ARBA" id="ARBA00008857"/>
    </source>
</evidence>
<keyword evidence="10" id="KW-1185">Reference proteome</keyword>
<name>A0ABY7Q126_9ACTN</name>
<feature type="compositionally biased region" description="Basic residues" evidence="6">
    <location>
        <begin position="409"/>
        <end position="424"/>
    </location>
</feature>
<dbReference type="Pfam" id="PF14659">
    <property type="entry name" value="Phage_int_SAM_3"/>
    <property type="match status" value="1"/>
</dbReference>
<feature type="region of interest" description="Disordered" evidence="6">
    <location>
        <begin position="457"/>
        <end position="483"/>
    </location>
</feature>
<evidence type="ECO:0000256" key="2">
    <source>
        <dbReference type="ARBA" id="ARBA00022908"/>
    </source>
</evidence>
<evidence type="ECO:0000259" key="7">
    <source>
        <dbReference type="PROSITE" id="PS51898"/>
    </source>
</evidence>
<dbReference type="InterPro" id="IPR002104">
    <property type="entry name" value="Integrase_catalytic"/>
</dbReference>
<dbReference type="InterPro" id="IPR050090">
    <property type="entry name" value="Tyrosine_recombinase_XerCD"/>
</dbReference>
<accession>A0ABY7Q126</accession>
<dbReference type="Gene3D" id="1.10.150.130">
    <property type="match status" value="1"/>
</dbReference>
<sequence>MRSSRTTGDRGRVYRRCGCRDDHRRQLGTRCPHLATDPRHGSWAFAVDAPSTDGHRRTIRRAGFPDETDARIALRRFNESLPIGVVTDPRQSTADYLTGWLAEKELHLKPTTIARYRDYIEQDLIPALGAIPLDDLTRPHLRAFVTNQLRHHRGRVTVHRIMSTLSSALSDAVTGERLPRNPAKPPLISRPAAAERHLWTEEEAARFLRFTHLTDPLYADIAELMIGTGLRKGEVLGLRWNDVHLPERTLFVRATLSVIDNTRLLLTAPKTKGSRAWVALSDRVADALDDRAGSRAFGHITPVGGYVFHRHGRPLHPKTVLDRFHLLCDKAGVPRIALHDLRHLAASFAMAAGVPLPIVSKTLRHRTLSTTANIYAELTRLAERAAVDAIAWTLNTADRADLGRPACRARRPWHQNPRPHHRLAAHQTPQEIEPTTAWPMWPGDHTATTSRRDIKKAAPARSGNGLRPAVLQVGTTGFEPATP</sequence>
<gene>
    <name evidence="9" type="ORF">O1G21_11280</name>
</gene>
<dbReference type="CDD" id="cd01189">
    <property type="entry name" value="INT_ICEBs1_C_like"/>
    <property type="match status" value="1"/>
</dbReference>
<dbReference type="PROSITE" id="PS51898">
    <property type="entry name" value="TYR_RECOMBINASE"/>
    <property type="match status" value="1"/>
</dbReference>
<dbReference type="Gene3D" id="1.10.443.10">
    <property type="entry name" value="Intergrase catalytic core"/>
    <property type="match status" value="1"/>
</dbReference>
<reference evidence="10" key="1">
    <citation type="submission" date="2022-12" db="EMBL/GenBank/DDBJ databases">
        <authorList>
            <person name="Mo P."/>
        </authorList>
    </citation>
    <scope>NUCLEOTIDE SEQUENCE [LARGE SCALE GENOMIC DNA]</scope>
    <source>
        <strain evidence="10">HUAS 3-15</strain>
    </source>
</reference>
<protein>
    <submittedName>
        <fullName evidence="9">Site-specific integrase</fullName>
    </submittedName>
</protein>
<organism evidence="9 10">
    <name type="scientific">Kitasatospora cathayae</name>
    <dbReference type="NCBI Taxonomy" id="3004092"/>
    <lineage>
        <taxon>Bacteria</taxon>
        <taxon>Bacillati</taxon>
        <taxon>Actinomycetota</taxon>
        <taxon>Actinomycetes</taxon>
        <taxon>Kitasatosporales</taxon>
        <taxon>Streptomycetaceae</taxon>
        <taxon>Kitasatospora</taxon>
    </lineage>
</organism>
<keyword evidence="2" id="KW-0229">DNA integration</keyword>
<dbReference type="EMBL" id="CP115450">
    <property type="protein sequence ID" value="WBP86367.1"/>
    <property type="molecule type" value="Genomic_DNA"/>
</dbReference>
<comment type="similarity">
    <text evidence="1">Belongs to the 'phage' integrase family.</text>
</comment>
<evidence type="ECO:0000256" key="6">
    <source>
        <dbReference type="SAM" id="MobiDB-lite"/>
    </source>
</evidence>
<evidence type="ECO:0000256" key="3">
    <source>
        <dbReference type="ARBA" id="ARBA00023125"/>
    </source>
</evidence>
<evidence type="ECO:0000313" key="10">
    <source>
        <dbReference type="Proteomes" id="UP001212821"/>
    </source>
</evidence>
<feature type="domain" description="Tyr recombinase" evidence="7">
    <location>
        <begin position="194"/>
        <end position="388"/>
    </location>
</feature>
<dbReference type="InterPro" id="IPR010998">
    <property type="entry name" value="Integrase_recombinase_N"/>
</dbReference>
<dbReference type="PANTHER" id="PTHR30349">
    <property type="entry name" value="PHAGE INTEGRASE-RELATED"/>
    <property type="match status" value="1"/>
</dbReference>
<dbReference type="PANTHER" id="PTHR30349:SF41">
    <property type="entry name" value="INTEGRASE_RECOMBINASE PROTEIN MJ0367-RELATED"/>
    <property type="match status" value="1"/>
</dbReference>
<keyword evidence="4" id="KW-0233">DNA recombination</keyword>
<feature type="domain" description="Core-binding (CB)" evidence="8">
    <location>
        <begin position="91"/>
        <end position="173"/>
    </location>
</feature>
<dbReference type="InterPro" id="IPR011010">
    <property type="entry name" value="DNA_brk_join_enz"/>
</dbReference>